<gene>
    <name evidence="1" type="ORF">SAMN02745220_00705</name>
</gene>
<dbReference type="CDD" id="cd07821">
    <property type="entry name" value="PYR_PYL_RCAR_like"/>
    <property type="match status" value="1"/>
</dbReference>
<sequence length="139" mass="15492">MGDCYNKIEIHSPISDVWNTISNFHDMTWATGVTINVSKVGDKEGTEIGAKRVINGAIHETLTNFDPEKFTFSYSIDHGSGPVSNFVRNYFVVVKLTSTESGTLVEWHSSFESDNDNDVKGFIYPMYSTLLSALKKTLS</sequence>
<dbReference type="AlphaFoldDB" id="A0A1M7XYT3"/>
<dbReference type="Proteomes" id="UP000184603">
    <property type="component" value="Unassembled WGS sequence"/>
</dbReference>
<dbReference type="InterPro" id="IPR019587">
    <property type="entry name" value="Polyketide_cyclase/dehydratase"/>
</dbReference>
<dbReference type="PANTHER" id="PTHR39332">
    <property type="entry name" value="BLL4707 PROTEIN"/>
    <property type="match status" value="1"/>
</dbReference>
<dbReference type="Pfam" id="PF10604">
    <property type="entry name" value="Polyketide_cyc2"/>
    <property type="match status" value="1"/>
</dbReference>
<evidence type="ECO:0000313" key="1">
    <source>
        <dbReference type="EMBL" id="SHO44212.1"/>
    </source>
</evidence>
<dbReference type="STRING" id="1121416.SAMN02745220_00705"/>
<name>A0A1M7XYT3_9BACT</name>
<evidence type="ECO:0000313" key="2">
    <source>
        <dbReference type="Proteomes" id="UP000184603"/>
    </source>
</evidence>
<dbReference type="RefSeq" id="WP_073612056.1">
    <property type="nucleotide sequence ID" value="NZ_FRFE01000002.1"/>
</dbReference>
<dbReference type="PANTHER" id="PTHR39332:SF7">
    <property type="entry name" value="SRPBCC FAMILY PROTEIN"/>
    <property type="match status" value="1"/>
</dbReference>
<protein>
    <submittedName>
        <fullName evidence="1">Polyketide cyclase / dehydrase and lipid transport</fullName>
    </submittedName>
</protein>
<proteinExistence type="predicted"/>
<organism evidence="1 2">
    <name type="scientific">Desulfopila aestuarii DSM 18488</name>
    <dbReference type="NCBI Taxonomy" id="1121416"/>
    <lineage>
        <taxon>Bacteria</taxon>
        <taxon>Pseudomonadati</taxon>
        <taxon>Thermodesulfobacteriota</taxon>
        <taxon>Desulfobulbia</taxon>
        <taxon>Desulfobulbales</taxon>
        <taxon>Desulfocapsaceae</taxon>
        <taxon>Desulfopila</taxon>
    </lineage>
</organism>
<dbReference type="Gene3D" id="3.30.530.20">
    <property type="match status" value="1"/>
</dbReference>
<dbReference type="InterPro" id="IPR023393">
    <property type="entry name" value="START-like_dom_sf"/>
</dbReference>
<dbReference type="SUPFAM" id="SSF55961">
    <property type="entry name" value="Bet v1-like"/>
    <property type="match status" value="1"/>
</dbReference>
<keyword evidence="2" id="KW-1185">Reference proteome</keyword>
<reference evidence="1 2" key="1">
    <citation type="submission" date="2016-12" db="EMBL/GenBank/DDBJ databases">
        <authorList>
            <person name="Song W.-J."/>
            <person name="Kurnit D.M."/>
        </authorList>
    </citation>
    <scope>NUCLEOTIDE SEQUENCE [LARGE SCALE GENOMIC DNA]</scope>
    <source>
        <strain evidence="1 2">DSM 18488</strain>
    </source>
</reference>
<accession>A0A1M7XYT3</accession>
<dbReference type="EMBL" id="FRFE01000002">
    <property type="protein sequence ID" value="SHO44212.1"/>
    <property type="molecule type" value="Genomic_DNA"/>
</dbReference>
<dbReference type="OrthoDB" id="1364128at2"/>